<proteinExistence type="predicted"/>
<name>A0A410TBX8_9CAUD</name>
<dbReference type="Proteomes" id="UP000290331">
    <property type="component" value="Segment"/>
</dbReference>
<gene>
    <name evidence="1" type="primary">69</name>
    <name evidence="1" type="ORF">SEA_KISI_69</name>
</gene>
<sequence length="40" mass="4780">MGRHYCTGDDCHHCTRRIEQAEYERSVYGDDDYPDYYDGS</sequence>
<evidence type="ECO:0000313" key="2">
    <source>
        <dbReference type="Proteomes" id="UP000290331"/>
    </source>
</evidence>
<organism evidence="1 2">
    <name type="scientific">Mycobacterium phage KiSi</name>
    <dbReference type="NCBI Taxonomy" id="2507856"/>
    <lineage>
        <taxon>Viruses</taxon>
        <taxon>Duplodnaviria</taxon>
        <taxon>Heunggongvirae</taxon>
        <taxon>Uroviricota</taxon>
        <taxon>Caudoviricetes</taxon>
        <taxon>Weiservirinae</taxon>
        <taxon>Anayavirus</taxon>
        <taxon>Anayavirus kisi</taxon>
    </lineage>
</organism>
<dbReference type="GeneID" id="60324627"/>
<protein>
    <submittedName>
        <fullName evidence="1">Uncharacterized protein</fullName>
    </submittedName>
</protein>
<accession>A0A410TBX8</accession>
<dbReference type="RefSeq" id="YP_009953160.1">
    <property type="nucleotide sequence ID" value="NC_051619.1"/>
</dbReference>
<evidence type="ECO:0000313" key="1">
    <source>
        <dbReference type="EMBL" id="QAU06487.1"/>
    </source>
</evidence>
<dbReference type="EMBL" id="MK376955">
    <property type="protein sequence ID" value="QAU06487.1"/>
    <property type="molecule type" value="Genomic_DNA"/>
</dbReference>
<dbReference type="KEGG" id="vg:60324627"/>
<reference evidence="1 2" key="1">
    <citation type="submission" date="2019-01" db="EMBL/GenBank/DDBJ databases">
        <authorList>
            <person name="Kinder M."/>
            <person name="Sitio E."/>
            <person name="Ackerson L."/>
            <person name="Anderson L."/>
            <person name="Cottrell A."/>
            <person name="Eggleston T."/>
            <person name="Kiefer A."/>
            <person name="Ukcamaj A."/>
            <person name="Vendrell P."/>
            <person name="Waytashek C."/>
            <person name="Yeo A."/>
            <person name="Braley A.B."/>
            <person name="Ettinger A.-S.H."/>
            <person name="Ettinger W.F."/>
            <person name="Anders K.R."/>
            <person name="Bradley K.W."/>
            <person name="Asai D.J."/>
            <person name="Bowman C.A."/>
            <person name="Russell D.A."/>
            <person name="Pope W.H."/>
            <person name="Jacobs-Sera D."/>
            <person name="Hendrix R.W."/>
            <person name="Hatfull G.F."/>
        </authorList>
    </citation>
    <scope>NUCLEOTIDE SEQUENCE [LARGE SCALE GENOMIC DNA]</scope>
</reference>
<keyword evidence="2" id="KW-1185">Reference proteome</keyword>